<protein>
    <submittedName>
        <fullName evidence="2">Uncharacterized protein</fullName>
    </submittedName>
</protein>
<dbReference type="EMBL" id="AMCV02000032">
    <property type="protein sequence ID" value="TDZ16986.1"/>
    <property type="molecule type" value="Genomic_DNA"/>
</dbReference>
<evidence type="ECO:0000313" key="3">
    <source>
        <dbReference type="Proteomes" id="UP000014480"/>
    </source>
</evidence>
<comment type="caution">
    <text evidence="2">The sequence shown here is derived from an EMBL/GenBank/DDBJ whole genome shotgun (WGS) entry which is preliminary data.</text>
</comment>
<evidence type="ECO:0000313" key="2">
    <source>
        <dbReference type="EMBL" id="TDZ16986.1"/>
    </source>
</evidence>
<proteinExistence type="predicted"/>
<reference evidence="3" key="1">
    <citation type="journal article" date="2013" name="New Phytol.">
        <title>Comparative genomic and transcriptomic analyses reveal the hemibiotrophic stage shift of Colletotrichum fungi.</title>
        <authorList>
            <person name="Gan P."/>
            <person name="Ikeda K."/>
            <person name="Irieda H."/>
            <person name="Narusaka M."/>
            <person name="O'Connell R.J."/>
            <person name="Narusaka Y."/>
            <person name="Takano Y."/>
            <person name="Kubo Y."/>
            <person name="Shirasu K."/>
        </authorList>
    </citation>
    <scope>NUCLEOTIDE SEQUENCE [LARGE SCALE GENOMIC DNA]</scope>
    <source>
        <strain evidence="3">104-T / ATCC 96160 / CBS 514.97 / LARS 414 / MAFF 240422</strain>
    </source>
</reference>
<organism evidence="2 3">
    <name type="scientific">Colletotrichum orbiculare (strain 104-T / ATCC 96160 / CBS 514.97 / LARS 414 / MAFF 240422)</name>
    <name type="common">Cucumber anthracnose fungus</name>
    <name type="synonym">Colletotrichum lagenarium</name>
    <dbReference type="NCBI Taxonomy" id="1213857"/>
    <lineage>
        <taxon>Eukaryota</taxon>
        <taxon>Fungi</taxon>
        <taxon>Dikarya</taxon>
        <taxon>Ascomycota</taxon>
        <taxon>Pezizomycotina</taxon>
        <taxon>Sordariomycetes</taxon>
        <taxon>Hypocreomycetidae</taxon>
        <taxon>Glomerellales</taxon>
        <taxon>Glomerellaceae</taxon>
        <taxon>Colletotrichum</taxon>
        <taxon>Colletotrichum orbiculare species complex</taxon>
    </lineage>
</organism>
<name>A0A484FH67_COLOR</name>
<gene>
    <name evidence="2" type="ORF">Cob_v010138</name>
</gene>
<reference evidence="3" key="2">
    <citation type="journal article" date="2019" name="Mol. Plant Microbe Interact.">
        <title>Genome sequence resources for four phytopathogenic fungi from the Colletotrichum orbiculare species complex.</title>
        <authorList>
            <person name="Gan P."/>
            <person name="Tsushima A."/>
            <person name="Narusaka M."/>
            <person name="Narusaka Y."/>
            <person name="Takano Y."/>
            <person name="Kubo Y."/>
            <person name="Shirasu K."/>
        </authorList>
    </citation>
    <scope>GENOME REANNOTATION</scope>
    <source>
        <strain evidence="3">104-T / ATCC 96160 / CBS 514.97 / LARS 414 / MAFF 240422</strain>
    </source>
</reference>
<sequence length="71" mass="7453">MVEGFGNNAPERGPCRGATGVSHGVPEQARSSRDEMVAAGGHATGVTRETWGTIDGDELKLSGHRYVEQTA</sequence>
<dbReference type="Proteomes" id="UP000014480">
    <property type="component" value="Unassembled WGS sequence"/>
</dbReference>
<evidence type="ECO:0000256" key="1">
    <source>
        <dbReference type="SAM" id="MobiDB-lite"/>
    </source>
</evidence>
<accession>A0A484FH67</accession>
<feature type="region of interest" description="Disordered" evidence="1">
    <location>
        <begin position="1"/>
        <end position="44"/>
    </location>
</feature>
<dbReference type="AlphaFoldDB" id="A0A484FH67"/>
<keyword evidence="3" id="KW-1185">Reference proteome</keyword>